<dbReference type="Gene3D" id="3.40.50.720">
    <property type="entry name" value="NAD(P)-binding Rossmann-like Domain"/>
    <property type="match status" value="1"/>
</dbReference>
<accession>A0A917W822</accession>
<dbReference type="InterPro" id="IPR051783">
    <property type="entry name" value="NAD(P)-dependent_oxidoreduct"/>
</dbReference>
<dbReference type="Proteomes" id="UP000613840">
    <property type="component" value="Unassembled WGS sequence"/>
</dbReference>
<feature type="domain" description="3-beta hydroxysteroid dehydrogenase/isomerase" evidence="1">
    <location>
        <begin position="4"/>
        <end position="250"/>
    </location>
</feature>
<reference evidence="2" key="2">
    <citation type="submission" date="2020-09" db="EMBL/GenBank/DDBJ databases">
        <authorList>
            <person name="Sun Q."/>
            <person name="Zhou Y."/>
        </authorList>
    </citation>
    <scope>NUCLEOTIDE SEQUENCE</scope>
    <source>
        <strain evidence="2">CGMCC 4.7306</strain>
    </source>
</reference>
<gene>
    <name evidence="2" type="ORF">GCM10011575_38840</name>
</gene>
<dbReference type="InterPro" id="IPR002225">
    <property type="entry name" value="3Beta_OHSteriod_DH/Estase"/>
</dbReference>
<dbReference type="EMBL" id="BMMZ01000012">
    <property type="protein sequence ID" value="GGL76901.1"/>
    <property type="molecule type" value="Genomic_DNA"/>
</dbReference>
<dbReference type="RefSeq" id="WP_188897164.1">
    <property type="nucleotide sequence ID" value="NZ_BMMZ01000012.1"/>
</dbReference>
<evidence type="ECO:0000313" key="2">
    <source>
        <dbReference type="EMBL" id="GGL76901.1"/>
    </source>
</evidence>
<proteinExistence type="predicted"/>
<organism evidence="2 3">
    <name type="scientific">Microlunatus endophyticus</name>
    <dbReference type="NCBI Taxonomy" id="1716077"/>
    <lineage>
        <taxon>Bacteria</taxon>
        <taxon>Bacillati</taxon>
        <taxon>Actinomycetota</taxon>
        <taxon>Actinomycetes</taxon>
        <taxon>Propionibacteriales</taxon>
        <taxon>Propionibacteriaceae</taxon>
        <taxon>Microlunatus</taxon>
    </lineage>
</organism>
<evidence type="ECO:0000313" key="3">
    <source>
        <dbReference type="Proteomes" id="UP000613840"/>
    </source>
</evidence>
<name>A0A917W822_9ACTN</name>
<dbReference type="AlphaFoldDB" id="A0A917W822"/>
<dbReference type="SUPFAM" id="SSF51735">
    <property type="entry name" value="NAD(P)-binding Rossmann-fold domains"/>
    <property type="match status" value="1"/>
</dbReference>
<evidence type="ECO:0000259" key="1">
    <source>
        <dbReference type="Pfam" id="PF01073"/>
    </source>
</evidence>
<dbReference type="GO" id="GO:0004029">
    <property type="term" value="F:aldehyde dehydrogenase (NAD+) activity"/>
    <property type="evidence" value="ECO:0007669"/>
    <property type="project" value="TreeGrafter"/>
</dbReference>
<dbReference type="InterPro" id="IPR036291">
    <property type="entry name" value="NAD(P)-bd_dom_sf"/>
</dbReference>
<dbReference type="GO" id="GO:0006694">
    <property type="term" value="P:steroid biosynthetic process"/>
    <property type="evidence" value="ECO:0007669"/>
    <property type="project" value="InterPro"/>
</dbReference>
<keyword evidence="3" id="KW-1185">Reference proteome</keyword>
<reference evidence="2" key="1">
    <citation type="journal article" date="2014" name="Int. J. Syst. Evol. Microbiol.">
        <title>Complete genome sequence of Corynebacterium casei LMG S-19264T (=DSM 44701T), isolated from a smear-ripened cheese.</title>
        <authorList>
            <consortium name="US DOE Joint Genome Institute (JGI-PGF)"/>
            <person name="Walter F."/>
            <person name="Albersmeier A."/>
            <person name="Kalinowski J."/>
            <person name="Ruckert C."/>
        </authorList>
    </citation>
    <scope>NUCLEOTIDE SEQUENCE</scope>
    <source>
        <strain evidence="2">CGMCC 4.7306</strain>
    </source>
</reference>
<dbReference type="PANTHER" id="PTHR48079">
    <property type="entry name" value="PROTEIN YEEZ"/>
    <property type="match status" value="1"/>
</dbReference>
<dbReference type="GO" id="GO:0016616">
    <property type="term" value="F:oxidoreductase activity, acting on the CH-OH group of donors, NAD or NADP as acceptor"/>
    <property type="evidence" value="ECO:0007669"/>
    <property type="project" value="InterPro"/>
</dbReference>
<dbReference type="Pfam" id="PF01073">
    <property type="entry name" value="3Beta_HSD"/>
    <property type="match status" value="1"/>
</dbReference>
<dbReference type="PANTHER" id="PTHR48079:SF6">
    <property type="entry name" value="NAD(P)-BINDING DOMAIN-CONTAINING PROTEIN-RELATED"/>
    <property type="match status" value="1"/>
</dbReference>
<comment type="caution">
    <text evidence="2">The sequence shown here is derived from an EMBL/GenBank/DDBJ whole genome shotgun (WGS) entry which is preliminary data.</text>
</comment>
<protein>
    <submittedName>
        <fullName evidence="2">Nucleoside-diphosphate sugar epimerase</fullName>
    </submittedName>
</protein>
<sequence length="324" mass="34031">MKILVTGASGMLGAATARALADRGDEVTVLQRRTAGLGLSEILGDVTDPDVVHRAVRGQQAVVHLAAKVNVTGTEADYRRVNVDGTRTLLQACRAAGVQRLVNVSSPSVAHSGSSLVGAGAGPADPQRARGPYARTKAEAELLALAADSPSLAVLAIRPHIVWGPGDTQLVGRIVARARQGRLPLFGQATALVDTTYVTNAVGALVAAVDHCAPDDVHGEALVVSNGEPRPIGEFLRSIARAGGAQLPKQHVPVAVARLAGAAAEALWSLWPGDDADPPLTRFLVEQLSTAHWFDQRRTREALDWRPAVGLDEGFAELTRTLQR</sequence>
<dbReference type="GO" id="GO:0005737">
    <property type="term" value="C:cytoplasm"/>
    <property type="evidence" value="ECO:0007669"/>
    <property type="project" value="TreeGrafter"/>
</dbReference>